<dbReference type="Pfam" id="PF01018">
    <property type="entry name" value="GTP1_OBG"/>
    <property type="match status" value="1"/>
</dbReference>
<comment type="similarity">
    <text evidence="2 9">Belongs to the TRAFAC class OBG-HflX-like GTPase superfamily. OBG GTPase family.</text>
</comment>
<dbReference type="GO" id="GO:0000287">
    <property type="term" value="F:magnesium ion binding"/>
    <property type="evidence" value="ECO:0007669"/>
    <property type="project" value="InterPro"/>
</dbReference>
<dbReference type="SUPFAM" id="SSF102741">
    <property type="entry name" value="Obg GTP-binding protein C-terminal domain"/>
    <property type="match status" value="1"/>
</dbReference>
<dbReference type="PROSITE" id="PS51710">
    <property type="entry name" value="G_OBG"/>
    <property type="match status" value="1"/>
</dbReference>
<sequence length="423" mass="45762">MFVDIAKIKIKAGDGGDGAVAFHREKYVAAGGPDGGDGGRGGNVVFVADDSLSTLADFRYKRKYTAQNGQNGRGARCNGKKGEDLVIRVPRGTVIREAESGAVMADLSSDEPFVAARGGKGGFGNRHFATPTRQTPRFAKSGAPGEAWEVTLELKLIADVGLLGFPNVGKSSLLSVVSEAKPAVGDYHFTTLTPVLGVVRMGEGQSFVMADIPGLIEGAADGVGLGHDFLRHVERCRMLVHLVDVAGSEGRDPVEDFEKINAELRNFNAQLAELPQIVAGNKIDLAEDAQRERFRAYIEKQGLSYFEIVAPIRHGTKELIDAVAAKLASLPPVRQYAPEPVPLQVPQKGAKNNFTVTVRDGVYIVEADWLYKILLRTDMDDYESLQYFQTVLQTSGILDALVSQGIQEGDTVSIYDFEFDYVP</sequence>
<evidence type="ECO:0000259" key="11">
    <source>
        <dbReference type="PROSITE" id="PS51881"/>
    </source>
</evidence>
<dbReference type="PANTHER" id="PTHR11702">
    <property type="entry name" value="DEVELOPMENTALLY REGULATED GTP-BINDING PROTEIN-RELATED"/>
    <property type="match status" value="1"/>
</dbReference>
<feature type="binding site" evidence="9">
    <location>
        <begin position="211"/>
        <end position="214"/>
    </location>
    <ligand>
        <name>GTP</name>
        <dbReference type="ChEBI" id="CHEBI:37565"/>
    </ligand>
</feature>
<evidence type="ECO:0000259" key="10">
    <source>
        <dbReference type="PROSITE" id="PS51710"/>
    </source>
</evidence>
<feature type="domain" description="OBG-type G" evidence="10">
    <location>
        <begin position="158"/>
        <end position="328"/>
    </location>
</feature>
<comment type="subcellular location">
    <subcellularLocation>
        <location evidence="9">Cytoplasm</location>
    </subcellularLocation>
</comment>
<dbReference type="EC" id="3.6.5.-" evidence="9"/>
<gene>
    <name evidence="13" type="primary">obgE</name>
    <name evidence="9" type="synonym">obg</name>
    <name evidence="13" type="ORF">IAC53_04915</name>
</gene>
<dbReference type="GO" id="GO:0042254">
    <property type="term" value="P:ribosome biogenesis"/>
    <property type="evidence" value="ECO:0007669"/>
    <property type="project" value="UniProtKB-UniRule"/>
</dbReference>
<dbReference type="PROSITE" id="PS51883">
    <property type="entry name" value="OBG"/>
    <property type="match status" value="1"/>
</dbReference>
<dbReference type="NCBIfam" id="NF008956">
    <property type="entry name" value="PRK12299.1"/>
    <property type="match status" value="1"/>
</dbReference>
<feature type="binding site" evidence="9">
    <location>
        <position position="191"/>
    </location>
    <ligand>
        <name>Mg(2+)</name>
        <dbReference type="ChEBI" id="CHEBI:18420"/>
    </ligand>
</feature>
<keyword evidence="3 9" id="KW-0963">Cytoplasm</keyword>
<dbReference type="InterPro" id="IPR045086">
    <property type="entry name" value="OBG_GTPase"/>
</dbReference>
<dbReference type="InterPro" id="IPR036726">
    <property type="entry name" value="GTP1_OBG_dom_sf"/>
</dbReference>
<evidence type="ECO:0000256" key="3">
    <source>
        <dbReference type="ARBA" id="ARBA00022490"/>
    </source>
</evidence>
<dbReference type="NCBIfam" id="TIGR02729">
    <property type="entry name" value="Obg_CgtA"/>
    <property type="match status" value="1"/>
</dbReference>
<dbReference type="NCBIfam" id="NF008954">
    <property type="entry name" value="PRK12296.1"/>
    <property type="match status" value="1"/>
</dbReference>
<evidence type="ECO:0000313" key="14">
    <source>
        <dbReference type="Proteomes" id="UP000824071"/>
    </source>
</evidence>
<dbReference type="PROSITE" id="PS51881">
    <property type="entry name" value="OCT"/>
    <property type="match status" value="1"/>
</dbReference>
<dbReference type="Gene3D" id="2.70.210.12">
    <property type="entry name" value="GTP1/OBG domain"/>
    <property type="match status" value="1"/>
</dbReference>
<feature type="binding site" evidence="9">
    <location>
        <position position="171"/>
    </location>
    <ligand>
        <name>Mg(2+)</name>
        <dbReference type="ChEBI" id="CHEBI:18420"/>
    </ligand>
</feature>
<feature type="domain" description="OCT" evidence="11">
    <location>
        <begin position="335"/>
        <end position="423"/>
    </location>
</feature>
<dbReference type="AlphaFoldDB" id="A0A9D1LDW5"/>
<dbReference type="SUPFAM" id="SSF52540">
    <property type="entry name" value="P-loop containing nucleoside triphosphate hydrolases"/>
    <property type="match status" value="1"/>
</dbReference>
<dbReference type="Pfam" id="PF09269">
    <property type="entry name" value="DUF1967"/>
    <property type="match status" value="1"/>
</dbReference>
<dbReference type="NCBIfam" id="TIGR03595">
    <property type="entry name" value="Obg_CgtA_exten"/>
    <property type="match status" value="1"/>
</dbReference>
<dbReference type="InterPro" id="IPR006074">
    <property type="entry name" value="GTP1-OBG_CS"/>
</dbReference>
<dbReference type="EMBL" id="DVMW01000030">
    <property type="protein sequence ID" value="HIU35935.1"/>
    <property type="molecule type" value="Genomic_DNA"/>
</dbReference>
<dbReference type="InterPro" id="IPR006073">
    <property type="entry name" value="GTP-bd"/>
</dbReference>
<evidence type="ECO:0000256" key="2">
    <source>
        <dbReference type="ARBA" id="ARBA00007699"/>
    </source>
</evidence>
<dbReference type="HAMAP" id="MF_01454">
    <property type="entry name" value="GTPase_Obg"/>
    <property type="match status" value="1"/>
</dbReference>
<evidence type="ECO:0000313" key="13">
    <source>
        <dbReference type="EMBL" id="HIU35935.1"/>
    </source>
</evidence>
<dbReference type="Pfam" id="PF01926">
    <property type="entry name" value="MMR_HSR1"/>
    <property type="match status" value="1"/>
</dbReference>
<proteinExistence type="inferred from homology"/>
<feature type="binding site" evidence="9">
    <location>
        <begin position="281"/>
        <end position="284"/>
    </location>
    <ligand>
        <name>GTP</name>
        <dbReference type="ChEBI" id="CHEBI:37565"/>
    </ligand>
</feature>
<evidence type="ECO:0000256" key="5">
    <source>
        <dbReference type="ARBA" id="ARBA00022741"/>
    </source>
</evidence>
<name>A0A9D1LDW5_9FIRM</name>
<comment type="subunit">
    <text evidence="9">Monomer.</text>
</comment>
<accession>A0A9D1LDW5</accession>
<evidence type="ECO:0000256" key="7">
    <source>
        <dbReference type="ARBA" id="ARBA00022842"/>
    </source>
</evidence>
<dbReference type="InterPro" id="IPR031167">
    <property type="entry name" value="G_OBG"/>
</dbReference>
<dbReference type="SUPFAM" id="SSF82051">
    <property type="entry name" value="Obg GTP-binding protein N-terminal domain"/>
    <property type="match status" value="1"/>
</dbReference>
<keyword evidence="7 9" id="KW-0460">Magnesium</keyword>
<keyword evidence="4 9" id="KW-0479">Metal-binding</keyword>
<evidence type="ECO:0000256" key="8">
    <source>
        <dbReference type="ARBA" id="ARBA00023134"/>
    </source>
</evidence>
<feature type="binding site" evidence="9">
    <location>
        <begin position="189"/>
        <end position="193"/>
    </location>
    <ligand>
        <name>GTP</name>
        <dbReference type="ChEBI" id="CHEBI:37565"/>
    </ligand>
</feature>
<comment type="cofactor">
    <cofactor evidence="1 9">
        <name>Mg(2+)</name>
        <dbReference type="ChEBI" id="CHEBI:18420"/>
    </cofactor>
</comment>
<dbReference type="InterPro" id="IPR036346">
    <property type="entry name" value="GTP-bd_prot_GTP1/OBG_C_sf"/>
</dbReference>
<keyword evidence="8 9" id="KW-0342">GTP-binding</keyword>
<dbReference type="Gene3D" id="3.30.300.350">
    <property type="entry name" value="GTP-binding protein OBG, C-terminal domain"/>
    <property type="match status" value="1"/>
</dbReference>
<dbReference type="InterPro" id="IPR027417">
    <property type="entry name" value="P-loop_NTPase"/>
</dbReference>
<evidence type="ECO:0000256" key="1">
    <source>
        <dbReference type="ARBA" id="ARBA00001946"/>
    </source>
</evidence>
<dbReference type="PRINTS" id="PR00326">
    <property type="entry name" value="GTP1OBG"/>
</dbReference>
<dbReference type="PANTHER" id="PTHR11702:SF31">
    <property type="entry name" value="MITOCHONDRIAL RIBOSOME-ASSOCIATED GTPASE 2"/>
    <property type="match status" value="1"/>
</dbReference>
<organism evidence="13 14">
    <name type="scientific">Candidatus Fimenecus excrementigallinarum</name>
    <dbReference type="NCBI Taxonomy" id="2840816"/>
    <lineage>
        <taxon>Bacteria</taxon>
        <taxon>Bacillati</taxon>
        <taxon>Bacillota</taxon>
        <taxon>Clostridia</taxon>
        <taxon>Candidatus Fimenecus</taxon>
    </lineage>
</organism>
<dbReference type="GO" id="GO:0003924">
    <property type="term" value="F:GTPase activity"/>
    <property type="evidence" value="ECO:0007669"/>
    <property type="project" value="UniProtKB-UniRule"/>
</dbReference>
<dbReference type="NCBIfam" id="NF008955">
    <property type="entry name" value="PRK12297.1"/>
    <property type="match status" value="1"/>
</dbReference>
<dbReference type="Gene3D" id="3.40.50.300">
    <property type="entry name" value="P-loop containing nucleotide triphosphate hydrolases"/>
    <property type="match status" value="1"/>
</dbReference>
<keyword evidence="5 9" id="KW-0547">Nucleotide-binding</keyword>
<dbReference type="FunFam" id="2.70.210.12:FF:000001">
    <property type="entry name" value="GTPase Obg"/>
    <property type="match status" value="1"/>
</dbReference>
<dbReference type="InterPro" id="IPR015349">
    <property type="entry name" value="OCT_dom"/>
</dbReference>
<feature type="binding site" evidence="9">
    <location>
        <begin position="309"/>
        <end position="311"/>
    </location>
    <ligand>
        <name>GTP</name>
        <dbReference type="ChEBI" id="CHEBI:37565"/>
    </ligand>
</feature>
<dbReference type="InterPro" id="IPR014100">
    <property type="entry name" value="GTP-bd_Obg/CgtA"/>
</dbReference>
<comment type="caution">
    <text evidence="13">The sequence shown here is derived from an EMBL/GenBank/DDBJ whole genome shotgun (WGS) entry which is preliminary data.</text>
</comment>
<reference evidence="13" key="2">
    <citation type="journal article" date="2021" name="PeerJ">
        <title>Extensive microbial diversity within the chicken gut microbiome revealed by metagenomics and culture.</title>
        <authorList>
            <person name="Gilroy R."/>
            <person name="Ravi A."/>
            <person name="Getino M."/>
            <person name="Pursley I."/>
            <person name="Horton D.L."/>
            <person name="Alikhan N.F."/>
            <person name="Baker D."/>
            <person name="Gharbi K."/>
            <person name="Hall N."/>
            <person name="Watson M."/>
            <person name="Adriaenssens E.M."/>
            <person name="Foster-Nyarko E."/>
            <person name="Jarju S."/>
            <person name="Secka A."/>
            <person name="Antonio M."/>
            <person name="Oren A."/>
            <person name="Chaudhuri R.R."/>
            <person name="La Ragione R."/>
            <person name="Hildebrand F."/>
            <person name="Pallen M.J."/>
        </authorList>
    </citation>
    <scope>NUCLEOTIDE SEQUENCE</scope>
    <source>
        <strain evidence="13">ChiGjej1B1-19959</strain>
    </source>
</reference>
<feature type="domain" description="Obg" evidence="12">
    <location>
        <begin position="1"/>
        <end position="157"/>
    </location>
</feature>
<reference evidence="13" key="1">
    <citation type="submission" date="2020-10" db="EMBL/GenBank/DDBJ databases">
        <authorList>
            <person name="Gilroy R."/>
        </authorList>
    </citation>
    <scope>NUCLEOTIDE SEQUENCE</scope>
    <source>
        <strain evidence="13">ChiGjej1B1-19959</strain>
    </source>
</reference>
<dbReference type="CDD" id="cd01898">
    <property type="entry name" value="Obg"/>
    <property type="match status" value="1"/>
</dbReference>
<dbReference type="GO" id="GO:0005525">
    <property type="term" value="F:GTP binding"/>
    <property type="evidence" value="ECO:0007669"/>
    <property type="project" value="UniProtKB-UniRule"/>
</dbReference>
<keyword evidence="6 9" id="KW-0378">Hydrolase</keyword>
<comment type="function">
    <text evidence="9">An essential GTPase which binds GTP, GDP and possibly (p)ppGpp with moderate affinity, with high nucleotide exchange rates and a fairly low GTP hydrolysis rate. Plays a role in control of the cell cycle, stress response, ribosome biogenesis and in those bacteria that undergo differentiation, in morphogenesis control.</text>
</comment>
<dbReference type="GO" id="GO:0005737">
    <property type="term" value="C:cytoplasm"/>
    <property type="evidence" value="ECO:0007669"/>
    <property type="project" value="UniProtKB-SubCell"/>
</dbReference>
<evidence type="ECO:0000256" key="6">
    <source>
        <dbReference type="ARBA" id="ARBA00022801"/>
    </source>
</evidence>
<dbReference type="PROSITE" id="PS00905">
    <property type="entry name" value="GTP1_OBG"/>
    <property type="match status" value="1"/>
</dbReference>
<evidence type="ECO:0000259" key="12">
    <source>
        <dbReference type="PROSITE" id="PS51883"/>
    </source>
</evidence>
<evidence type="ECO:0000256" key="4">
    <source>
        <dbReference type="ARBA" id="ARBA00022723"/>
    </source>
</evidence>
<feature type="binding site" evidence="9">
    <location>
        <begin position="164"/>
        <end position="171"/>
    </location>
    <ligand>
        <name>GTP</name>
        <dbReference type="ChEBI" id="CHEBI:37565"/>
    </ligand>
</feature>
<dbReference type="Proteomes" id="UP000824071">
    <property type="component" value="Unassembled WGS sequence"/>
</dbReference>
<protein>
    <recommendedName>
        <fullName evidence="9">GTPase Obg</fullName>
        <ecNumber evidence="9">3.6.5.-</ecNumber>
    </recommendedName>
    <alternativeName>
        <fullName evidence="9">GTP-binding protein Obg</fullName>
    </alternativeName>
</protein>
<dbReference type="InterPro" id="IPR006169">
    <property type="entry name" value="GTP1_OBG_dom"/>
</dbReference>
<evidence type="ECO:0000256" key="9">
    <source>
        <dbReference type="HAMAP-Rule" id="MF_01454"/>
    </source>
</evidence>